<dbReference type="EMBL" id="KV453841">
    <property type="protein sequence ID" value="ODV92465.1"/>
    <property type="molecule type" value="Genomic_DNA"/>
</dbReference>
<dbReference type="FunFam" id="1.10.287.990:FF:000001">
    <property type="entry name" value="Superoxide dismutase"/>
    <property type="match status" value="1"/>
</dbReference>
<dbReference type="InterPro" id="IPR036324">
    <property type="entry name" value="Mn/Fe_SOD_N_sf"/>
</dbReference>
<feature type="binding site" evidence="9">
    <location>
        <position position="171"/>
    </location>
    <ligand>
        <name>Mn(2+)</name>
        <dbReference type="ChEBI" id="CHEBI:29035"/>
    </ligand>
</feature>
<dbReference type="EC" id="1.15.1.1" evidence="3 10"/>
<dbReference type="SUPFAM" id="SSF54719">
    <property type="entry name" value="Fe,Mn superoxide dismutase (SOD), C-terminal domain"/>
    <property type="match status" value="1"/>
</dbReference>
<dbReference type="PRINTS" id="PR01703">
    <property type="entry name" value="MNSODISMTASE"/>
</dbReference>
<evidence type="ECO:0000256" key="1">
    <source>
        <dbReference type="ARBA" id="ARBA00001936"/>
    </source>
</evidence>
<evidence type="ECO:0000313" key="13">
    <source>
        <dbReference type="EMBL" id="ODV92465.1"/>
    </source>
</evidence>
<keyword evidence="14" id="KW-1185">Reference proteome</keyword>
<evidence type="ECO:0000256" key="10">
    <source>
        <dbReference type="RuleBase" id="RU000414"/>
    </source>
</evidence>
<feature type="binding site" evidence="9">
    <location>
        <position position="32"/>
    </location>
    <ligand>
        <name>Mn(2+)</name>
        <dbReference type="ChEBI" id="CHEBI:29035"/>
    </ligand>
</feature>
<dbReference type="InterPro" id="IPR036314">
    <property type="entry name" value="SOD_C_sf"/>
</dbReference>
<proteinExistence type="inferred from homology"/>
<evidence type="ECO:0000256" key="9">
    <source>
        <dbReference type="PIRSR" id="PIRSR000349-1"/>
    </source>
</evidence>
<dbReference type="AlphaFoldDB" id="A0A1E4TL31"/>
<dbReference type="FunFam" id="3.55.40.20:FF:000002">
    <property type="entry name" value="Superoxide dismutase"/>
    <property type="match status" value="1"/>
</dbReference>
<dbReference type="Pfam" id="PF02777">
    <property type="entry name" value="Sod_Fe_C"/>
    <property type="match status" value="1"/>
</dbReference>
<comment type="function">
    <text evidence="10">Destroys radicals which are normally produced within the cells and which are toxic to biological systems.</text>
</comment>
<keyword evidence="6 10" id="KW-0560">Oxidoreductase</keyword>
<keyword evidence="5" id="KW-0049">Antioxidant</keyword>
<dbReference type="GO" id="GO:0004784">
    <property type="term" value="F:superoxide dismutase activity"/>
    <property type="evidence" value="ECO:0007669"/>
    <property type="project" value="UniProtKB-EC"/>
</dbReference>
<reference evidence="14" key="1">
    <citation type="submission" date="2016-02" db="EMBL/GenBank/DDBJ databases">
        <title>Comparative genomics of biotechnologically important yeasts.</title>
        <authorList>
            <consortium name="DOE Joint Genome Institute"/>
            <person name="Riley R."/>
            <person name="Haridas S."/>
            <person name="Wolfe K.H."/>
            <person name="Lopes M.R."/>
            <person name="Hittinger C.T."/>
            <person name="Goker M."/>
            <person name="Salamov A."/>
            <person name="Wisecaver J."/>
            <person name="Long T.M."/>
            <person name="Aerts A.L."/>
            <person name="Barry K."/>
            <person name="Choi C."/>
            <person name="Clum A."/>
            <person name="Coughlan A.Y."/>
            <person name="Deshpande S."/>
            <person name="Douglass A.P."/>
            <person name="Hanson S.J."/>
            <person name="Klenk H.-P."/>
            <person name="Labutti K."/>
            <person name="Lapidus A."/>
            <person name="Lindquist E."/>
            <person name="Lipzen A."/>
            <person name="Meier-Kolthoff J.P."/>
            <person name="Ohm R.A."/>
            <person name="Otillar R.P."/>
            <person name="Pangilinan J."/>
            <person name="Peng Y."/>
            <person name="Rokas A."/>
            <person name="Rosa C.A."/>
            <person name="Scheuner C."/>
            <person name="Sibirny A.A."/>
            <person name="Slot J.C."/>
            <person name="Stielow J.B."/>
            <person name="Sun H."/>
            <person name="Kurtzman C.P."/>
            <person name="Blackwell M."/>
            <person name="Jeffries T.W."/>
            <person name="Grigoriev I.V."/>
        </authorList>
    </citation>
    <scope>NUCLEOTIDE SEQUENCE [LARGE SCALE GENOMIC DNA]</scope>
    <source>
        <strain evidence="14">NRRL Y-17796</strain>
    </source>
</reference>
<dbReference type="GO" id="GO:0005759">
    <property type="term" value="C:mitochondrial matrix"/>
    <property type="evidence" value="ECO:0007669"/>
    <property type="project" value="EnsemblFungi"/>
</dbReference>
<evidence type="ECO:0000313" key="14">
    <source>
        <dbReference type="Proteomes" id="UP000095023"/>
    </source>
</evidence>
<dbReference type="InterPro" id="IPR019832">
    <property type="entry name" value="Mn/Fe_SOD_C"/>
</dbReference>
<feature type="domain" description="Manganese/iron superoxide dismutase C-terminal" evidence="12">
    <location>
        <begin position="102"/>
        <end position="200"/>
    </location>
</feature>
<dbReference type="OrthoDB" id="239262at2759"/>
<evidence type="ECO:0000256" key="2">
    <source>
        <dbReference type="ARBA" id="ARBA00008714"/>
    </source>
</evidence>
<dbReference type="InterPro" id="IPR001189">
    <property type="entry name" value="Mn/Fe_SOD"/>
</dbReference>
<evidence type="ECO:0000256" key="3">
    <source>
        <dbReference type="ARBA" id="ARBA00012682"/>
    </source>
</evidence>
<dbReference type="Pfam" id="PF00081">
    <property type="entry name" value="Sod_Fe_N"/>
    <property type="match status" value="1"/>
</dbReference>
<evidence type="ECO:0000256" key="6">
    <source>
        <dbReference type="ARBA" id="ARBA00023002"/>
    </source>
</evidence>
<dbReference type="PROSITE" id="PS00088">
    <property type="entry name" value="SOD_MN"/>
    <property type="match status" value="1"/>
</dbReference>
<dbReference type="Gene3D" id="3.55.40.20">
    <property type="entry name" value="Iron/manganese superoxide dismutase, C-terminal domain"/>
    <property type="match status" value="1"/>
</dbReference>
<dbReference type="Gene3D" id="1.10.287.990">
    <property type="entry name" value="Fe,Mn superoxide dismutase (SOD) domain"/>
    <property type="match status" value="1"/>
</dbReference>
<evidence type="ECO:0000256" key="5">
    <source>
        <dbReference type="ARBA" id="ARBA00022862"/>
    </source>
</evidence>
<evidence type="ECO:0000256" key="8">
    <source>
        <dbReference type="ARBA" id="ARBA00049204"/>
    </source>
</evidence>
<keyword evidence="7" id="KW-0464">Manganese</keyword>
<dbReference type="InterPro" id="IPR050265">
    <property type="entry name" value="Fe/Mn_Superoxide_Dismutase"/>
</dbReference>
<dbReference type="PANTHER" id="PTHR11404:SF6">
    <property type="entry name" value="SUPEROXIDE DISMUTASE [MN], MITOCHONDRIAL"/>
    <property type="match status" value="1"/>
</dbReference>
<organism evidence="13 14">
    <name type="scientific">Tortispora caseinolytica NRRL Y-17796</name>
    <dbReference type="NCBI Taxonomy" id="767744"/>
    <lineage>
        <taxon>Eukaryota</taxon>
        <taxon>Fungi</taxon>
        <taxon>Dikarya</taxon>
        <taxon>Ascomycota</taxon>
        <taxon>Saccharomycotina</taxon>
        <taxon>Trigonopsidomycetes</taxon>
        <taxon>Trigonopsidales</taxon>
        <taxon>Trigonopsidaceae</taxon>
        <taxon>Tortispora</taxon>
    </lineage>
</organism>
<evidence type="ECO:0000256" key="4">
    <source>
        <dbReference type="ARBA" id="ARBA00022723"/>
    </source>
</evidence>
<sequence length="204" mass="22569">MTTIRGKATLPELPYAYNALEPHISGEIMELHHKKHHNTYVTSYNAAIEKLAAAESSGDVKAQIELGPVINFHGGGHINHSLFWKNLAPTSNGGGAYATGTALDKAITETFGGKDDLVKLFNAKLAAIQGSGWTWLVKNKETGNLEVINKQNQDPVLSPYVPLLGVDAWEHAYYLQYENRKVEYFQAIWNVINWSEVSARYDAA</sequence>
<dbReference type="Proteomes" id="UP000095023">
    <property type="component" value="Unassembled WGS sequence"/>
</dbReference>
<feature type="binding site" evidence="9">
    <location>
        <position position="167"/>
    </location>
    <ligand>
        <name>Mn(2+)</name>
        <dbReference type="ChEBI" id="CHEBI:29035"/>
    </ligand>
</feature>
<keyword evidence="4 9" id="KW-0479">Metal-binding</keyword>
<feature type="domain" description="Manganese/iron superoxide dismutase N-terminal" evidence="11">
    <location>
        <begin position="9"/>
        <end position="88"/>
    </location>
</feature>
<dbReference type="SUPFAM" id="SSF46609">
    <property type="entry name" value="Fe,Mn superoxide dismutase (SOD), N-terminal domain"/>
    <property type="match status" value="1"/>
</dbReference>
<accession>A0A1E4TL31</accession>
<dbReference type="GO" id="GO:0030145">
    <property type="term" value="F:manganese ion binding"/>
    <property type="evidence" value="ECO:0007669"/>
    <property type="project" value="EnsemblFungi"/>
</dbReference>
<protein>
    <recommendedName>
        <fullName evidence="3 10">Superoxide dismutase</fullName>
        <ecNumber evidence="3 10">1.15.1.1</ecNumber>
    </recommendedName>
</protein>
<evidence type="ECO:0000259" key="12">
    <source>
        <dbReference type="Pfam" id="PF02777"/>
    </source>
</evidence>
<dbReference type="PANTHER" id="PTHR11404">
    <property type="entry name" value="SUPEROXIDE DISMUTASE 2"/>
    <property type="match status" value="1"/>
</dbReference>
<evidence type="ECO:0000259" key="11">
    <source>
        <dbReference type="Pfam" id="PF00081"/>
    </source>
</evidence>
<dbReference type="InterPro" id="IPR019831">
    <property type="entry name" value="Mn/Fe_SOD_N"/>
</dbReference>
<comment type="similarity">
    <text evidence="2 10">Belongs to the iron/manganese superoxide dismutase family.</text>
</comment>
<gene>
    <name evidence="13" type="ORF">CANCADRAFT_22522</name>
</gene>
<name>A0A1E4TL31_9ASCO</name>
<comment type="catalytic activity">
    <reaction evidence="8 10">
        <text>2 superoxide + 2 H(+) = H2O2 + O2</text>
        <dbReference type="Rhea" id="RHEA:20696"/>
        <dbReference type="ChEBI" id="CHEBI:15378"/>
        <dbReference type="ChEBI" id="CHEBI:15379"/>
        <dbReference type="ChEBI" id="CHEBI:16240"/>
        <dbReference type="ChEBI" id="CHEBI:18421"/>
        <dbReference type="EC" id="1.15.1.1"/>
    </reaction>
</comment>
<feature type="binding site" evidence="9">
    <location>
        <position position="80"/>
    </location>
    <ligand>
        <name>Mn(2+)</name>
        <dbReference type="ChEBI" id="CHEBI:29035"/>
    </ligand>
</feature>
<dbReference type="InterPro" id="IPR019833">
    <property type="entry name" value="Mn/Fe_SOD_BS"/>
</dbReference>
<dbReference type="PIRSF" id="PIRSF000349">
    <property type="entry name" value="SODismutase"/>
    <property type="match status" value="1"/>
</dbReference>
<evidence type="ECO:0000256" key="7">
    <source>
        <dbReference type="ARBA" id="ARBA00023211"/>
    </source>
</evidence>
<comment type="cofactor">
    <cofactor evidence="1">
        <name>Mn(2+)</name>
        <dbReference type="ChEBI" id="CHEBI:29035"/>
    </cofactor>
</comment>